<dbReference type="InterPro" id="IPR036770">
    <property type="entry name" value="Ankyrin_rpt-contain_sf"/>
</dbReference>
<feature type="domain" description="Nephrocystin 3-like N-terminal" evidence="3">
    <location>
        <begin position="208"/>
        <end position="368"/>
    </location>
</feature>
<proteinExistence type="predicted"/>
<gene>
    <name evidence="4" type="ORF">D6D01_06063</name>
</gene>
<dbReference type="SUPFAM" id="SSF48403">
    <property type="entry name" value="Ankyrin repeat"/>
    <property type="match status" value="1"/>
</dbReference>
<evidence type="ECO:0000259" key="2">
    <source>
        <dbReference type="Pfam" id="PF22939"/>
    </source>
</evidence>
<reference evidence="4 5" key="1">
    <citation type="submission" date="2018-10" db="EMBL/GenBank/DDBJ databases">
        <title>Fifty Aureobasidium pullulans genomes reveal a recombining polyextremotolerant generalist.</title>
        <authorList>
            <person name="Gostincar C."/>
            <person name="Turk M."/>
            <person name="Zajc J."/>
            <person name="Gunde-Cimerman N."/>
        </authorList>
    </citation>
    <scope>NUCLEOTIDE SEQUENCE [LARGE SCALE GENOMIC DNA]</scope>
    <source>
        <strain evidence="4 5">EXF-6604</strain>
    </source>
</reference>
<dbReference type="Gene3D" id="1.25.40.20">
    <property type="entry name" value="Ankyrin repeat-containing domain"/>
    <property type="match status" value="1"/>
</dbReference>
<protein>
    <recommendedName>
        <fullName evidence="6">NACHT domain-containing protein</fullName>
    </recommendedName>
</protein>
<dbReference type="InterPro" id="IPR056884">
    <property type="entry name" value="NPHP3-like_N"/>
</dbReference>
<name>A0A4S9L297_AURPU</name>
<dbReference type="InterPro" id="IPR054471">
    <property type="entry name" value="GPIID_WHD"/>
</dbReference>
<dbReference type="EMBL" id="QZBD01000246">
    <property type="protein sequence ID" value="THY23166.1"/>
    <property type="molecule type" value="Genomic_DNA"/>
</dbReference>
<feature type="domain" description="GPI inositol-deacylase winged helix" evidence="2">
    <location>
        <begin position="482"/>
        <end position="548"/>
    </location>
</feature>
<evidence type="ECO:0000256" key="1">
    <source>
        <dbReference type="ARBA" id="ARBA00022737"/>
    </source>
</evidence>
<dbReference type="SUPFAM" id="SSF52540">
    <property type="entry name" value="P-loop containing nucleoside triphosphate hydrolases"/>
    <property type="match status" value="1"/>
</dbReference>
<dbReference type="Proteomes" id="UP000306584">
    <property type="component" value="Unassembled WGS sequence"/>
</dbReference>
<evidence type="ECO:0000313" key="5">
    <source>
        <dbReference type="Proteomes" id="UP000306584"/>
    </source>
</evidence>
<dbReference type="InterPro" id="IPR027417">
    <property type="entry name" value="P-loop_NTPase"/>
</dbReference>
<comment type="caution">
    <text evidence="4">The sequence shown here is derived from an EMBL/GenBank/DDBJ whole genome shotgun (WGS) entry which is preliminary data.</text>
</comment>
<evidence type="ECO:0000259" key="3">
    <source>
        <dbReference type="Pfam" id="PF24883"/>
    </source>
</evidence>
<dbReference type="Gene3D" id="3.40.50.300">
    <property type="entry name" value="P-loop containing nucleotide triphosphate hydrolases"/>
    <property type="match status" value="1"/>
</dbReference>
<dbReference type="PANTHER" id="PTHR10039">
    <property type="entry name" value="AMELOGENIN"/>
    <property type="match status" value="1"/>
</dbReference>
<dbReference type="Pfam" id="PF24883">
    <property type="entry name" value="NPHP3_N"/>
    <property type="match status" value="1"/>
</dbReference>
<dbReference type="PANTHER" id="PTHR10039:SF16">
    <property type="entry name" value="GPI INOSITOL-DEACYLASE"/>
    <property type="match status" value="1"/>
</dbReference>
<accession>A0A4S9L297</accession>
<dbReference type="Pfam" id="PF22939">
    <property type="entry name" value="WHD_GPIID"/>
    <property type="match status" value="1"/>
</dbReference>
<evidence type="ECO:0000313" key="4">
    <source>
        <dbReference type="EMBL" id="THY23166.1"/>
    </source>
</evidence>
<keyword evidence="1" id="KW-0677">Repeat</keyword>
<evidence type="ECO:0008006" key="6">
    <source>
        <dbReference type="Google" id="ProtNLM"/>
    </source>
</evidence>
<organism evidence="4 5">
    <name type="scientific">Aureobasidium pullulans</name>
    <name type="common">Black yeast</name>
    <name type="synonym">Pullularia pullulans</name>
    <dbReference type="NCBI Taxonomy" id="5580"/>
    <lineage>
        <taxon>Eukaryota</taxon>
        <taxon>Fungi</taxon>
        <taxon>Dikarya</taxon>
        <taxon>Ascomycota</taxon>
        <taxon>Pezizomycotina</taxon>
        <taxon>Dothideomycetes</taxon>
        <taxon>Dothideomycetidae</taxon>
        <taxon>Dothideales</taxon>
        <taxon>Saccotheciaceae</taxon>
        <taxon>Aureobasidium</taxon>
    </lineage>
</organism>
<dbReference type="AlphaFoldDB" id="A0A4S9L297"/>
<sequence length="889" mass="100589">MDLGTAVGVISLGIQVLEGIVDYYGAYKDYGDDIASLCTSSVALLQTLQYLQVQLDRKGSTPVDFRAHILASVHQCNDGLQRLRKRLDKIKAEPIPINGNILKSIQRQATNQLRKAIYPFRCSTLAKLRETVQDIRDNLSLALQALDLNMAGQNTRTLAKIDLRVDEVIDRLDALNNCILDDALKRWLSPMNPDTYLQANLKQWSPQSGDWLLQGQAFENWIQAPGLIWLTGLPGCGKSVICAAAIALTQQRRMTPRNTLLAYHFHSFSDAETWTLGAVLRNILHQLASQSDSVCNDLTTLFKTCGSGSRRPTDCELAGLLKATLSYGAETYFFLDALDESGEKFELVELLESLQSQSQNLHLFLTSRRHVAFIDAIESGKYFEISMERGAVNQDIERYVHHQLLSDSTLRKFSSTLQVKIQARLSSANGMFRWADLQLQGLKNPRLNRMGDHIIERQLDNLPKTLEGTYDRILNDLDDFERREAERLLALVCFARRPLTLPEVVDALAIDFEDSDQGPFDPSYRVKDPMAVLDYCPGLITLMQKRRVNAPRWRDNPVIALAHFSVDQYLRPKPDEWRLGGPTAAHALIARTCLRYLLYFDSLDNYSKTIMREYPFLYFAARNFPYHLKLSGYDEKATDLAWRLVNTEQSLKICYQVCRPLARGPGLIHTSDFVKRKKRKQGFTFSSNTPGGLFCAVIWELQPLVEKFIQTRKDSLDEVLDFEIGQDASMPRTAIEAAAYVQNFDIFVLLHEAGAQVGNSMLCGLNAHEQDHQSTIALPTSPSLAEDQEKKTRKLFLDYIIANGRVDWTFPDLLFSAVIHGETDLVRRCLENGADPKLTRKATSLSWISLVEEGENEVARDEISLLDIARRNKYSGIEKMLMEYGAKQS</sequence>